<accession>A0A1Q6A1V5</accession>
<evidence type="ECO:0000256" key="1">
    <source>
        <dbReference type="SAM" id="SignalP"/>
    </source>
</evidence>
<protein>
    <recommendedName>
        <fullName evidence="4">Outer membrane protein beta-barrel domain-containing protein</fullName>
    </recommendedName>
</protein>
<keyword evidence="3" id="KW-1185">Reference proteome</keyword>
<sequence>MKYLYHLAILFIALPLLSNAQSNYKPGYIVTAKGDTLRGLIDYQDWEGSPKLFRFKANSTANAQRFTAINTSYVEISQLDAYQKYQINISTDITDIQHLETFRDTSFRTDTVFLKILQKGKNIVLYSFTDHLKTRFFVKETASEKPPYELIYKIYKRDFKTFNDNTYVKQLFDLAAEFKNDNEVAATSIEHAEYKKEDILKAASAINNISPAEYKLKYEDKTRVLFFAGTGASLATFQLSSVQASSKLNNTSVMPMITAGIDIIANPATSRFFFRVEAAITQDKFKEAFPNATSPYYPLDYSFSLIGVSIIPQFVYNAYNTENFKLYLSPGVQIAFLSEKDAHYNQINGGTITPIDPLLVFNTVAATVALKAGAKINKRFDISGSYQLPTTLTRARNGKIDLNSIFIGVNYYFGKN</sequence>
<dbReference type="STRING" id="1302689.RG47T_3463"/>
<feature type="signal peptide" evidence="1">
    <location>
        <begin position="1"/>
        <end position="20"/>
    </location>
</feature>
<gene>
    <name evidence="2" type="ORF">RG47T_3463</name>
</gene>
<name>A0A1Q6A1V5_9SPHI</name>
<evidence type="ECO:0000313" key="2">
    <source>
        <dbReference type="EMBL" id="OKS87999.1"/>
    </source>
</evidence>
<dbReference type="RefSeq" id="WP_074490526.1">
    <property type="nucleotide sequence ID" value="NZ_FPAM01000027.1"/>
</dbReference>
<dbReference type="EMBL" id="MPPL01000001">
    <property type="protein sequence ID" value="OKS87999.1"/>
    <property type="molecule type" value="Genomic_DNA"/>
</dbReference>
<proteinExistence type="predicted"/>
<dbReference type="OrthoDB" id="677565at2"/>
<evidence type="ECO:0000313" key="3">
    <source>
        <dbReference type="Proteomes" id="UP000186720"/>
    </source>
</evidence>
<reference evidence="2 3" key="1">
    <citation type="submission" date="2016-11" db="EMBL/GenBank/DDBJ databases">
        <title>Whole Genome Sequencing of Mucilaginibacter polytrichastri RG4-7(T) isolated from the moss sample.</title>
        <authorList>
            <person name="Li Y."/>
        </authorList>
    </citation>
    <scope>NUCLEOTIDE SEQUENCE [LARGE SCALE GENOMIC DNA]</scope>
    <source>
        <strain evidence="2 3">RG4-7</strain>
    </source>
</reference>
<keyword evidence="1" id="KW-0732">Signal</keyword>
<dbReference type="AlphaFoldDB" id="A0A1Q6A1V5"/>
<evidence type="ECO:0008006" key="4">
    <source>
        <dbReference type="Google" id="ProtNLM"/>
    </source>
</evidence>
<comment type="caution">
    <text evidence="2">The sequence shown here is derived from an EMBL/GenBank/DDBJ whole genome shotgun (WGS) entry which is preliminary data.</text>
</comment>
<dbReference type="Proteomes" id="UP000186720">
    <property type="component" value="Unassembled WGS sequence"/>
</dbReference>
<feature type="chain" id="PRO_5012457174" description="Outer membrane protein beta-barrel domain-containing protein" evidence="1">
    <location>
        <begin position="21"/>
        <end position="416"/>
    </location>
</feature>
<organism evidence="2 3">
    <name type="scientific">Mucilaginibacter polytrichastri</name>
    <dbReference type="NCBI Taxonomy" id="1302689"/>
    <lineage>
        <taxon>Bacteria</taxon>
        <taxon>Pseudomonadati</taxon>
        <taxon>Bacteroidota</taxon>
        <taxon>Sphingobacteriia</taxon>
        <taxon>Sphingobacteriales</taxon>
        <taxon>Sphingobacteriaceae</taxon>
        <taxon>Mucilaginibacter</taxon>
    </lineage>
</organism>